<evidence type="ECO:0000313" key="6">
    <source>
        <dbReference type="EMBL" id="KAA0147512.1"/>
    </source>
</evidence>
<dbReference type="GO" id="GO:0006508">
    <property type="term" value="P:proteolysis"/>
    <property type="evidence" value="ECO:0007669"/>
    <property type="project" value="UniProtKB-KW"/>
</dbReference>
<keyword evidence="3" id="KW-0645">Protease</keyword>
<dbReference type="EMBL" id="VLTN01000055">
    <property type="protein sequence ID" value="KAA0148250.1"/>
    <property type="molecule type" value="Genomic_DNA"/>
</dbReference>
<evidence type="ECO:0000313" key="11">
    <source>
        <dbReference type="Proteomes" id="UP000325113"/>
    </source>
</evidence>
<dbReference type="Proteomes" id="UP000325113">
    <property type="component" value="Unassembled WGS sequence"/>
</dbReference>
<dbReference type="PANTHER" id="PTHR11963">
    <property type="entry name" value="LEUCINE AMINOPEPTIDASE-RELATED"/>
    <property type="match status" value="1"/>
</dbReference>
<dbReference type="GO" id="GO:0030145">
    <property type="term" value="F:manganese ion binding"/>
    <property type="evidence" value="ECO:0007669"/>
    <property type="project" value="InterPro"/>
</dbReference>
<dbReference type="Proteomes" id="UP000323011">
    <property type="component" value="Unassembled WGS sequence"/>
</dbReference>
<dbReference type="EMBL" id="VLTO01000073">
    <property type="protein sequence ID" value="KAA0169100.1"/>
    <property type="molecule type" value="Genomic_DNA"/>
</dbReference>
<gene>
    <name evidence="8" type="ORF">FNF27_07053</name>
    <name evidence="7" type="ORF">FNF29_06787</name>
    <name evidence="6" type="ORF">FNF31_07573</name>
</gene>
<dbReference type="SUPFAM" id="SSF53187">
    <property type="entry name" value="Zn-dependent exopeptidases"/>
    <property type="match status" value="1"/>
</dbReference>
<accession>A0A5A8DZ68</accession>
<evidence type="ECO:0000256" key="3">
    <source>
        <dbReference type="ARBA" id="ARBA00022670"/>
    </source>
</evidence>
<feature type="domain" description="Cytosol aminopeptidase" evidence="5">
    <location>
        <begin position="397"/>
        <end position="404"/>
    </location>
</feature>
<evidence type="ECO:0000256" key="4">
    <source>
        <dbReference type="ARBA" id="ARBA00022801"/>
    </source>
</evidence>
<evidence type="ECO:0000313" key="8">
    <source>
        <dbReference type="EMBL" id="KAA0169100.1"/>
    </source>
</evidence>
<sequence>MSTSLLQAAAAAPPVSCESGEAPAPVSCEGGIHNGFFLASCEDVAAARVAGLLPHDVARLSADGGHASFAAEQGSAKASLGTVVVVKSGGTPGGDDCGAAAARTALANAVRQARSTSGALSKTFGEPLPRTASVACSAAAAAAVGGSAKAAFLATQAVLLGDNLFNQYKTDPTSAASELASVGLRVPAEGADLEEAQASSRRAAALAAGCALARRTAGEGADVATPAALEGLARAVADEANRVPGLTATVHVEAGEERLVELGMRLFAAVGQAAGRARPDTHAPRLITITMRRDAPAGEGAADEGSAVVCLGKAVCFDSGGLNLKPTGSIEEMHMDKGGGAAVLGAALATALAGGPPADGLSYVFAVAACENAIDAHSYKPHAIIKSLQGRTVEVGNTDAEGRLVLVDSMTHLQREHKTKVLVDVATLTGACVIALGDSAAGLFSNNDALAAAITGAGEEVGETFWRLPVLPAHRAALKSTRADLRSTGKGRGGGASTAAAFLEKFVEDGVRWAHLDIAGPGMTTEAAGIHCAGATGYASQTLAQWVLSGKASEAARA</sequence>
<dbReference type="AlphaFoldDB" id="A0A5A8DZ68"/>
<comment type="caution">
    <text evidence="8">The sequence shown here is derived from an EMBL/GenBank/DDBJ whole genome shotgun (WGS) entry which is preliminary data.</text>
</comment>
<comment type="similarity">
    <text evidence="1">Belongs to the peptidase M17 family.</text>
</comment>
<proteinExistence type="inferred from homology"/>
<keyword evidence="10" id="KW-1185">Reference proteome</keyword>
<dbReference type="GO" id="GO:0070006">
    <property type="term" value="F:metalloaminopeptidase activity"/>
    <property type="evidence" value="ECO:0007669"/>
    <property type="project" value="InterPro"/>
</dbReference>
<dbReference type="GO" id="GO:0005737">
    <property type="term" value="C:cytoplasm"/>
    <property type="evidence" value="ECO:0007669"/>
    <property type="project" value="InterPro"/>
</dbReference>
<dbReference type="EMBL" id="VLTM01000163">
    <property type="protein sequence ID" value="KAA0147512.1"/>
    <property type="molecule type" value="Genomic_DNA"/>
</dbReference>
<keyword evidence="2" id="KW-0031">Aminopeptidase</keyword>
<dbReference type="OrthoDB" id="412814at2759"/>
<dbReference type="InterPro" id="IPR011356">
    <property type="entry name" value="Leucine_aapep/pepB"/>
</dbReference>
<dbReference type="OMA" id="HCAGATG"/>
<name>A0A5A8DZ68_CAFRO</name>
<evidence type="ECO:0000259" key="5">
    <source>
        <dbReference type="PROSITE" id="PS00631"/>
    </source>
</evidence>
<dbReference type="PROSITE" id="PS00631">
    <property type="entry name" value="CYTOSOL_AP"/>
    <property type="match status" value="1"/>
</dbReference>
<organism evidence="8 9">
    <name type="scientific">Cafeteria roenbergensis</name>
    <name type="common">Marine flagellate</name>
    <dbReference type="NCBI Taxonomy" id="33653"/>
    <lineage>
        <taxon>Eukaryota</taxon>
        <taxon>Sar</taxon>
        <taxon>Stramenopiles</taxon>
        <taxon>Bigyra</taxon>
        <taxon>Opalozoa</taxon>
        <taxon>Bicosoecida</taxon>
        <taxon>Cafeteriaceae</taxon>
        <taxon>Cafeteria</taxon>
    </lineage>
</organism>
<evidence type="ECO:0000256" key="1">
    <source>
        <dbReference type="ARBA" id="ARBA00009528"/>
    </source>
</evidence>
<dbReference type="InterPro" id="IPR000819">
    <property type="entry name" value="Peptidase_M17_C"/>
</dbReference>
<dbReference type="Gene3D" id="3.40.630.10">
    <property type="entry name" value="Zn peptidases"/>
    <property type="match status" value="1"/>
</dbReference>
<dbReference type="PANTHER" id="PTHR11963:SF23">
    <property type="entry name" value="CYTOSOL AMINOPEPTIDASE"/>
    <property type="match status" value="1"/>
</dbReference>
<keyword evidence="4" id="KW-0378">Hydrolase</keyword>
<dbReference type="Pfam" id="PF00883">
    <property type="entry name" value="Peptidase_M17"/>
    <property type="match status" value="1"/>
</dbReference>
<dbReference type="Proteomes" id="UP000322899">
    <property type="component" value="Unassembled WGS sequence"/>
</dbReference>
<reference evidence="9 10" key="1">
    <citation type="submission" date="2019-07" db="EMBL/GenBank/DDBJ databases">
        <title>Genomes of Cafeteria roenbergensis.</title>
        <authorList>
            <person name="Fischer M.G."/>
            <person name="Hackl T."/>
            <person name="Roman M."/>
        </authorList>
    </citation>
    <scope>NUCLEOTIDE SEQUENCE [LARGE SCALE GENOMIC DNA]</scope>
    <source>
        <strain evidence="7 10">BVI</strain>
        <strain evidence="6 11">Cflag</strain>
        <strain evidence="8 9">E4-10P</strain>
    </source>
</reference>
<protein>
    <recommendedName>
        <fullName evidence="5">Cytosol aminopeptidase domain-containing protein</fullName>
    </recommendedName>
</protein>
<evidence type="ECO:0000256" key="2">
    <source>
        <dbReference type="ARBA" id="ARBA00022438"/>
    </source>
</evidence>
<dbReference type="PRINTS" id="PR00481">
    <property type="entry name" value="LAMNOPPTDASE"/>
</dbReference>
<evidence type="ECO:0000313" key="10">
    <source>
        <dbReference type="Proteomes" id="UP000323011"/>
    </source>
</evidence>
<evidence type="ECO:0000313" key="7">
    <source>
        <dbReference type="EMBL" id="KAA0148250.1"/>
    </source>
</evidence>
<evidence type="ECO:0000313" key="9">
    <source>
        <dbReference type="Proteomes" id="UP000322899"/>
    </source>
</evidence>